<dbReference type="PANTHER" id="PTHR33376">
    <property type="match status" value="1"/>
</dbReference>
<evidence type="ECO:0000256" key="1">
    <source>
        <dbReference type="ARBA" id="ARBA00004418"/>
    </source>
</evidence>
<keyword evidence="2" id="KW-0732">Signal</keyword>
<dbReference type="CDD" id="cd13665">
    <property type="entry name" value="PBP2_TRAP_Dctp3_4"/>
    <property type="match status" value="1"/>
</dbReference>
<dbReference type="Proteomes" id="UP000611500">
    <property type="component" value="Unassembled WGS sequence"/>
</dbReference>
<sequence length="349" mass="37855">MEPLHPDRETRTDMLKKLALTVTFALGAAAPLHAKDTLRYAHFMSAASWQNQTIFEDWATAVEAGADALDVQIFPAQTLGKAAAGYDNAVTGIADIAWTVPGYTAGRFPLAQIMELPGLFQTGAVGSCAFQKLFDSGALDEEFKDTHVLFVHTHDPGHLHTAKIPVHRLEDLKGVKLRRPTQVVGGLLDELGAEPVGMPAPNTYEALQRGAIDGYMLPWESVDSFRLDELTGYHTVFGFYALAFVTTMNKAKYEALSPEAKKAVDDNSGMKWAVIAGKGYDEAGAKTLARLEKESTVITLDEAERARWDAAAQRASDAYIAELDARGLPGTSTYAAVKSYVSECQAELN</sequence>
<gene>
    <name evidence="4" type="ORF">GCM10010961_41880</name>
</gene>
<comment type="caution">
    <text evidence="4">The sequence shown here is derived from an EMBL/GenBank/DDBJ whole genome shotgun (WGS) entry which is preliminary data.</text>
</comment>
<evidence type="ECO:0000313" key="4">
    <source>
        <dbReference type="EMBL" id="GHH03705.1"/>
    </source>
</evidence>
<dbReference type="GO" id="GO:0042597">
    <property type="term" value="C:periplasmic space"/>
    <property type="evidence" value="ECO:0007669"/>
    <property type="project" value="UniProtKB-SubCell"/>
</dbReference>
<comment type="subcellular location">
    <subcellularLocation>
        <location evidence="1">Periplasm</location>
    </subcellularLocation>
</comment>
<accession>A0A8J3HCM7</accession>
<reference evidence="4" key="1">
    <citation type="journal article" date="2014" name="Int. J. Syst. Evol. Microbiol.">
        <title>Complete genome sequence of Corynebacterium casei LMG S-19264T (=DSM 44701T), isolated from a smear-ripened cheese.</title>
        <authorList>
            <consortium name="US DOE Joint Genome Institute (JGI-PGF)"/>
            <person name="Walter F."/>
            <person name="Albersmeier A."/>
            <person name="Kalinowski J."/>
            <person name="Ruckert C."/>
        </authorList>
    </citation>
    <scope>NUCLEOTIDE SEQUENCE</scope>
    <source>
        <strain evidence="4">CGMCC 1.7081</strain>
    </source>
</reference>
<dbReference type="EMBL" id="BNAP01000038">
    <property type="protein sequence ID" value="GHH03705.1"/>
    <property type="molecule type" value="Genomic_DNA"/>
</dbReference>
<reference evidence="4" key="2">
    <citation type="submission" date="2020-09" db="EMBL/GenBank/DDBJ databases">
        <authorList>
            <person name="Sun Q."/>
            <person name="Zhou Y."/>
        </authorList>
    </citation>
    <scope>NUCLEOTIDE SEQUENCE</scope>
    <source>
        <strain evidence="4">CGMCC 1.7081</strain>
    </source>
</reference>
<dbReference type="NCBIfam" id="NF037995">
    <property type="entry name" value="TRAP_S1"/>
    <property type="match status" value="1"/>
</dbReference>
<keyword evidence="3" id="KW-0574">Periplasm</keyword>
<dbReference type="InterPro" id="IPR018389">
    <property type="entry name" value="DctP_fam"/>
</dbReference>
<dbReference type="AlphaFoldDB" id="A0A8J3HCM7"/>
<evidence type="ECO:0000256" key="3">
    <source>
        <dbReference type="ARBA" id="ARBA00022764"/>
    </source>
</evidence>
<protein>
    <recommendedName>
        <fullName evidence="6">TRAP-type C4-dicarboxylate transport system, substrate-binding protein</fullName>
    </recommendedName>
</protein>
<evidence type="ECO:0000256" key="2">
    <source>
        <dbReference type="ARBA" id="ARBA00022729"/>
    </source>
</evidence>
<evidence type="ECO:0008006" key="6">
    <source>
        <dbReference type="Google" id="ProtNLM"/>
    </source>
</evidence>
<name>A0A8J3HCM7_9RHOB</name>
<dbReference type="Gene3D" id="3.40.190.170">
    <property type="entry name" value="Bacterial extracellular solute-binding protein, family 7"/>
    <property type="match status" value="1"/>
</dbReference>
<proteinExistence type="predicted"/>
<dbReference type="InterPro" id="IPR038404">
    <property type="entry name" value="TRAP_DctP_sf"/>
</dbReference>
<evidence type="ECO:0000313" key="5">
    <source>
        <dbReference type="Proteomes" id="UP000611500"/>
    </source>
</evidence>
<dbReference type="Pfam" id="PF03480">
    <property type="entry name" value="DctP"/>
    <property type="match status" value="1"/>
</dbReference>
<dbReference type="GO" id="GO:0055085">
    <property type="term" value="P:transmembrane transport"/>
    <property type="evidence" value="ECO:0007669"/>
    <property type="project" value="InterPro"/>
</dbReference>
<organism evidence="4 5">
    <name type="scientific">Pseudodonghicola xiamenensis</name>
    <dbReference type="NCBI Taxonomy" id="337702"/>
    <lineage>
        <taxon>Bacteria</taxon>
        <taxon>Pseudomonadati</taxon>
        <taxon>Pseudomonadota</taxon>
        <taxon>Alphaproteobacteria</taxon>
        <taxon>Rhodobacterales</taxon>
        <taxon>Paracoccaceae</taxon>
        <taxon>Pseudodonghicola</taxon>
    </lineage>
</organism>
<keyword evidence="5" id="KW-1185">Reference proteome</keyword>
<dbReference type="PANTHER" id="PTHR33376:SF15">
    <property type="entry name" value="BLL6794 PROTEIN"/>
    <property type="match status" value="1"/>
</dbReference>